<sequence length="98" mass="9671">MSVVIGTPAGSPSSVATSAGPCDSPAVSQRNLLNGAPSCACLDVLRRGPVRATPARTSDPPTTGASARFVVHGVDARGAPGRGRGRPGEGPGRAGRAR</sequence>
<feature type="region of interest" description="Disordered" evidence="1">
    <location>
        <begin position="74"/>
        <end position="98"/>
    </location>
</feature>
<gene>
    <name evidence="2" type="ORF">SVIO_087120</name>
</gene>
<feature type="region of interest" description="Disordered" evidence="1">
    <location>
        <begin position="1"/>
        <end position="26"/>
    </location>
</feature>
<name>A0A4D4LJM0_STRVO</name>
<accession>A0A4D4LJM0</accession>
<dbReference type="AlphaFoldDB" id="A0A4D4LJM0"/>
<dbReference type="EMBL" id="BJHW01000001">
    <property type="protein sequence ID" value="GDY58089.1"/>
    <property type="molecule type" value="Genomic_DNA"/>
</dbReference>
<evidence type="ECO:0000313" key="3">
    <source>
        <dbReference type="Proteomes" id="UP000301309"/>
    </source>
</evidence>
<feature type="compositionally biased region" description="Gly residues" evidence="1">
    <location>
        <begin position="88"/>
        <end position="98"/>
    </location>
</feature>
<comment type="caution">
    <text evidence="2">The sequence shown here is derived from an EMBL/GenBank/DDBJ whole genome shotgun (WGS) entry which is preliminary data.</text>
</comment>
<reference evidence="2 3" key="1">
    <citation type="journal article" date="2020" name="Int. J. Syst. Evol. Microbiol.">
        <title>Reclassification of Streptomyces castelarensis and Streptomyces sporoclivatus as later heterotypic synonyms of Streptomyces antimycoticus.</title>
        <authorList>
            <person name="Komaki H."/>
            <person name="Tamura T."/>
        </authorList>
    </citation>
    <scope>NUCLEOTIDE SEQUENCE [LARGE SCALE GENOMIC DNA]</scope>
    <source>
        <strain evidence="2 3">NBRC 13459</strain>
    </source>
</reference>
<evidence type="ECO:0000256" key="1">
    <source>
        <dbReference type="SAM" id="MobiDB-lite"/>
    </source>
</evidence>
<evidence type="ECO:0000313" key="2">
    <source>
        <dbReference type="EMBL" id="GDY58089.1"/>
    </source>
</evidence>
<dbReference type="Proteomes" id="UP000301309">
    <property type="component" value="Unassembled WGS sequence"/>
</dbReference>
<keyword evidence="3" id="KW-1185">Reference proteome</keyword>
<protein>
    <submittedName>
        <fullName evidence="2">Uncharacterized protein</fullName>
    </submittedName>
</protein>
<organism evidence="2 3">
    <name type="scientific">Streptomyces violaceusniger</name>
    <dbReference type="NCBI Taxonomy" id="68280"/>
    <lineage>
        <taxon>Bacteria</taxon>
        <taxon>Bacillati</taxon>
        <taxon>Actinomycetota</taxon>
        <taxon>Actinomycetes</taxon>
        <taxon>Kitasatosporales</taxon>
        <taxon>Streptomycetaceae</taxon>
        <taxon>Streptomyces</taxon>
        <taxon>Streptomyces violaceusniger group</taxon>
    </lineage>
</organism>
<proteinExistence type="predicted"/>